<dbReference type="Pfam" id="PF21274">
    <property type="entry name" value="Rng_hyd_C"/>
    <property type="match status" value="1"/>
</dbReference>
<feature type="domain" description="FAD-binding" evidence="4">
    <location>
        <begin position="4"/>
        <end position="343"/>
    </location>
</feature>
<evidence type="ECO:0000313" key="6">
    <source>
        <dbReference type="Proteomes" id="UP001139516"/>
    </source>
</evidence>
<dbReference type="InterPro" id="IPR002938">
    <property type="entry name" value="FAD-bd"/>
</dbReference>
<proteinExistence type="predicted"/>
<dbReference type="GO" id="GO:0016709">
    <property type="term" value="F:oxidoreductase activity, acting on paired donors, with incorporation or reduction of molecular oxygen, NAD(P)H as one donor, and incorporation of one atom of oxygen"/>
    <property type="evidence" value="ECO:0007669"/>
    <property type="project" value="UniProtKB-ARBA"/>
</dbReference>
<dbReference type="EMBL" id="JALPRX010000143">
    <property type="protein sequence ID" value="MCK8787755.1"/>
    <property type="molecule type" value="Genomic_DNA"/>
</dbReference>
<dbReference type="Gene3D" id="3.50.50.60">
    <property type="entry name" value="FAD/NAD(P)-binding domain"/>
    <property type="match status" value="1"/>
</dbReference>
<comment type="caution">
    <text evidence="5">The sequence shown here is derived from an EMBL/GenBank/DDBJ whole genome shotgun (WGS) entry which is preliminary data.</text>
</comment>
<dbReference type="InterPro" id="IPR050641">
    <property type="entry name" value="RIFMO-like"/>
</dbReference>
<keyword evidence="2" id="KW-0285">Flavoprotein</keyword>
<evidence type="ECO:0000256" key="2">
    <source>
        <dbReference type="ARBA" id="ARBA00022630"/>
    </source>
</evidence>
<dbReference type="Gene3D" id="3.30.70.2450">
    <property type="match status" value="1"/>
</dbReference>
<sequence length="525" mass="56692">MTNPILVVGAGPTGLTAALELSRQGVPVRLIDKRAGPAETSRAIGIQARTLELMEQRGLADEMVRLGNKGHAGSVYGGGRRVLRLDFGHVPSRYDYMLFLSQAETERILREACARHGVEPEWRTTLTGIAQDALSRSENPVAAAIGLPDGATERFETPWLISAEGAHSLTRTTLDLRFGGRSLDTQYALGDLHLDGDLPGTDFHIFSSEHGFMGLFPMGGRHFRLIASNPFGKPDPHTRPSLDEFQKIYDQRSHIPARFHDLVWSSWFRINSRMIERLRVGRILFGGDAAHIHSPAGAQGMNTGIQDMINLCWKLALVQRGGAPPALLDTYEQDRLPVMRNVLFGTEHLTEIIGSENPVTRTLFNHLGPWIGGTSIVQENSTARMAQIALGYRDSPLSDEHAHSGSLKAGDRMPPQLRVRRAGTGGDTDLAKLLDPSSFVLVVAHGATPVAVTAALTAAAGGIPIVEIAAAGDDDRDYAALLGGRSDVYLVRPDGYVGLAASARGAPAALAAYVSRWLTHEEPSA</sequence>
<evidence type="ECO:0000256" key="1">
    <source>
        <dbReference type="ARBA" id="ARBA00001974"/>
    </source>
</evidence>
<dbReference type="GO" id="GO:0071949">
    <property type="term" value="F:FAD binding"/>
    <property type="evidence" value="ECO:0007669"/>
    <property type="project" value="InterPro"/>
</dbReference>
<gene>
    <name evidence="5" type="ORF">M0638_25690</name>
</gene>
<dbReference type="Pfam" id="PF01494">
    <property type="entry name" value="FAD_binding_3"/>
    <property type="match status" value="1"/>
</dbReference>
<dbReference type="RefSeq" id="WP_248669807.1">
    <property type="nucleotide sequence ID" value="NZ_JALPRX010000143.1"/>
</dbReference>
<evidence type="ECO:0000256" key="3">
    <source>
        <dbReference type="ARBA" id="ARBA00022827"/>
    </source>
</evidence>
<name>A0A9X2C046_9PROT</name>
<dbReference type="Gene3D" id="3.40.30.120">
    <property type="match status" value="1"/>
</dbReference>
<dbReference type="Proteomes" id="UP001139516">
    <property type="component" value="Unassembled WGS sequence"/>
</dbReference>
<keyword evidence="6" id="KW-1185">Reference proteome</keyword>
<evidence type="ECO:0000313" key="5">
    <source>
        <dbReference type="EMBL" id="MCK8787755.1"/>
    </source>
</evidence>
<dbReference type="AlphaFoldDB" id="A0A9X2C046"/>
<organism evidence="5 6">
    <name type="scientific">Roseomonas acroporae</name>
    <dbReference type="NCBI Taxonomy" id="2937791"/>
    <lineage>
        <taxon>Bacteria</taxon>
        <taxon>Pseudomonadati</taxon>
        <taxon>Pseudomonadota</taxon>
        <taxon>Alphaproteobacteria</taxon>
        <taxon>Acetobacterales</taxon>
        <taxon>Roseomonadaceae</taxon>
        <taxon>Roseomonas</taxon>
    </lineage>
</organism>
<dbReference type="PANTHER" id="PTHR43004">
    <property type="entry name" value="TRK SYSTEM POTASSIUM UPTAKE PROTEIN"/>
    <property type="match status" value="1"/>
</dbReference>
<comment type="cofactor">
    <cofactor evidence="1">
        <name>FAD</name>
        <dbReference type="ChEBI" id="CHEBI:57692"/>
    </cofactor>
</comment>
<dbReference type="PRINTS" id="PR00420">
    <property type="entry name" value="RNGMNOXGNASE"/>
</dbReference>
<evidence type="ECO:0000259" key="4">
    <source>
        <dbReference type="Pfam" id="PF01494"/>
    </source>
</evidence>
<protein>
    <submittedName>
        <fullName evidence="5">FAD-dependent oxidoreductase</fullName>
    </submittedName>
</protein>
<dbReference type="InterPro" id="IPR036188">
    <property type="entry name" value="FAD/NAD-bd_sf"/>
</dbReference>
<dbReference type="SUPFAM" id="SSF51905">
    <property type="entry name" value="FAD/NAD(P)-binding domain"/>
    <property type="match status" value="1"/>
</dbReference>
<keyword evidence="3" id="KW-0274">FAD</keyword>
<dbReference type="PANTHER" id="PTHR43004:SF19">
    <property type="entry name" value="BINDING MONOOXYGENASE, PUTATIVE (JCVI)-RELATED"/>
    <property type="match status" value="1"/>
</dbReference>
<reference evidence="5" key="1">
    <citation type="submission" date="2022-04" db="EMBL/GenBank/DDBJ databases">
        <title>Roseomonas acroporae sp. nov., isolated from coral Acropora digitifera.</title>
        <authorList>
            <person name="Sun H."/>
        </authorList>
    </citation>
    <scope>NUCLEOTIDE SEQUENCE</scope>
    <source>
        <strain evidence="5">NAR14</strain>
    </source>
</reference>
<accession>A0A9X2C046</accession>